<protein>
    <submittedName>
        <fullName evidence="5">LacI family transcriptional regulator</fullName>
    </submittedName>
</protein>
<evidence type="ECO:0000256" key="2">
    <source>
        <dbReference type="ARBA" id="ARBA00023125"/>
    </source>
</evidence>
<dbReference type="Gene3D" id="3.40.50.2300">
    <property type="match status" value="2"/>
</dbReference>
<dbReference type="RefSeq" id="WP_043355368.1">
    <property type="nucleotide sequence ID" value="NZ_CP014844.1"/>
</dbReference>
<dbReference type="InterPro" id="IPR000843">
    <property type="entry name" value="HTH_LacI"/>
</dbReference>
<dbReference type="KEGG" id="cnan:A2G96_11295"/>
<dbReference type="AlphaFoldDB" id="A0A142JJL9"/>
<keyword evidence="3" id="KW-0804">Transcription</keyword>
<feature type="domain" description="HTH lacI-type" evidence="4">
    <location>
        <begin position="2"/>
        <end position="56"/>
    </location>
</feature>
<evidence type="ECO:0000256" key="3">
    <source>
        <dbReference type="ARBA" id="ARBA00023163"/>
    </source>
</evidence>
<dbReference type="PANTHER" id="PTHR30146">
    <property type="entry name" value="LACI-RELATED TRANSCRIPTIONAL REPRESSOR"/>
    <property type="match status" value="1"/>
</dbReference>
<dbReference type="EMBL" id="CP014844">
    <property type="protein sequence ID" value="AMR78281.1"/>
    <property type="molecule type" value="Genomic_DNA"/>
</dbReference>
<dbReference type="STRING" id="1796606.A2G96_11295"/>
<dbReference type="InterPro" id="IPR010982">
    <property type="entry name" value="Lambda_DNA-bd_dom_sf"/>
</dbReference>
<dbReference type="SMART" id="SM00354">
    <property type="entry name" value="HTH_LACI"/>
    <property type="match status" value="1"/>
</dbReference>
<dbReference type="CDD" id="cd06273">
    <property type="entry name" value="PBP1_LacI-like"/>
    <property type="match status" value="1"/>
</dbReference>
<name>A0A142JJL9_9BURK</name>
<dbReference type="PROSITE" id="PS50932">
    <property type="entry name" value="HTH_LACI_2"/>
    <property type="match status" value="1"/>
</dbReference>
<dbReference type="Pfam" id="PF00356">
    <property type="entry name" value="LacI"/>
    <property type="match status" value="1"/>
</dbReference>
<dbReference type="GO" id="GO:0003700">
    <property type="term" value="F:DNA-binding transcription factor activity"/>
    <property type="evidence" value="ECO:0007669"/>
    <property type="project" value="TreeGrafter"/>
</dbReference>
<sequence>MVNVKQVALLAGVSSATVSRALTSPDRLRPDTLERVQNAIASLNYVPFSAARELRQGRTRSVGIIAPTLMNELYAKAVDTLEAQLDRLGYTVLLTCHRDDSETELRCARALLERRVDGIAIIGSQHHPEVFSLIHKHAIPYVLMWAVDREGMHPTVGYDNRLAMRRLTTYLVKQGHRQFAVLPGPLETQFLSSQRLLGIRDVLSENDISLPDNRIFPTPYDASAVRQAVRVCLQRKDLLLHREQPTALICINDFIAVAAIAECRTLGLSVPSDISVTGFGDWQMAELVTPALTTVHSNPVLIGELTSRNLIEQIEGGAKNIQTEFEPDLVIRESTAPPRQ</sequence>
<reference evidence="5 6" key="1">
    <citation type="submission" date="2016-03" db="EMBL/GenBank/DDBJ databases">
        <title>Complete genome sequence of a novel chlorpyrifos degrading bacterium, Cupriavidus nantongensis sp. X1.</title>
        <authorList>
            <person name="Fang L."/>
        </authorList>
    </citation>
    <scope>NUCLEOTIDE SEQUENCE [LARGE SCALE GENOMIC DNA]</scope>
    <source>
        <strain evidence="5 6">X1</strain>
    </source>
</reference>
<evidence type="ECO:0000256" key="1">
    <source>
        <dbReference type="ARBA" id="ARBA00023015"/>
    </source>
</evidence>
<dbReference type="SUPFAM" id="SSF53822">
    <property type="entry name" value="Periplasmic binding protein-like I"/>
    <property type="match status" value="1"/>
</dbReference>
<keyword evidence="2" id="KW-0238">DNA-binding</keyword>
<dbReference type="GO" id="GO:0000976">
    <property type="term" value="F:transcription cis-regulatory region binding"/>
    <property type="evidence" value="ECO:0007669"/>
    <property type="project" value="TreeGrafter"/>
</dbReference>
<organism evidence="5 6">
    <name type="scientific">Cupriavidus nantongensis</name>
    <dbReference type="NCBI Taxonomy" id="1796606"/>
    <lineage>
        <taxon>Bacteria</taxon>
        <taxon>Pseudomonadati</taxon>
        <taxon>Pseudomonadota</taxon>
        <taxon>Betaproteobacteria</taxon>
        <taxon>Burkholderiales</taxon>
        <taxon>Burkholderiaceae</taxon>
        <taxon>Cupriavidus</taxon>
    </lineage>
</organism>
<dbReference type="InterPro" id="IPR028082">
    <property type="entry name" value="Peripla_BP_I"/>
</dbReference>
<evidence type="ECO:0000313" key="5">
    <source>
        <dbReference type="EMBL" id="AMR78281.1"/>
    </source>
</evidence>
<dbReference type="Pfam" id="PF13377">
    <property type="entry name" value="Peripla_BP_3"/>
    <property type="match status" value="1"/>
</dbReference>
<dbReference type="Gene3D" id="1.10.260.40">
    <property type="entry name" value="lambda repressor-like DNA-binding domains"/>
    <property type="match status" value="1"/>
</dbReference>
<evidence type="ECO:0000313" key="6">
    <source>
        <dbReference type="Proteomes" id="UP000075238"/>
    </source>
</evidence>
<dbReference type="GeneID" id="60822404"/>
<keyword evidence="1" id="KW-0805">Transcription regulation</keyword>
<dbReference type="Proteomes" id="UP000075238">
    <property type="component" value="Chromosome 1"/>
</dbReference>
<proteinExistence type="predicted"/>
<gene>
    <name evidence="5" type="ORF">A2G96_11295</name>
</gene>
<dbReference type="SUPFAM" id="SSF47413">
    <property type="entry name" value="lambda repressor-like DNA-binding domains"/>
    <property type="match status" value="1"/>
</dbReference>
<keyword evidence="6" id="KW-1185">Reference proteome</keyword>
<dbReference type="OrthoDB" id="8770688at2"/>
<dbReference type="CDD" id="cd01392">
    <property type="entry name" value="HTH_LacI"/>
    <property type="match status" value="1"/>
</dbReference>
<dbReference type="InterPro" id="IPR046335">
    <property type="entry name" value="LacI/GalR-like_sensor"/>
</dbReference>
<dbReference type="PANTHER" id="PTHR30146:SF138">
    <property type="entry name" value="TRANSCRIPTIONAL REGULATORY PROTEIN"/>
    <property type="match status" value="1"/>
</dbReference>
<accession>A0A142JJL9</accession>
<evidence type="ECO:0000259" key="4">
    <source>
        <dbReference type="PROSITE" id="PS50932"/>
    </source>
</evidence>